<feature type="signal peptide" evidence="1">
    <location>
        <begin position="1"/>
        <end position="18"/>
    </location>
</feature>
<evidence type="ECO:0000313" key="3">
    <source>
        <dbReference type="WBParaSite" id="L893_g4016.t1"/>
    </source>
</evidence>
<dbReference type="AlphaFoldDB" id="A0A1I8ABX9"/>
<keyword evidence="2" id="KW-1185">Reference proteome</keyword>
<name>A0A1I8ABX9_9BILA</name>
<dbReference type="Proteomes" id="UP000095287">
    <property type="component" value="Unplaced"/>
</dbReference>
<evidence type="ECO:0000313" key="2">
    <source>
        <dbReference type="Proteomes" id="UP000095287"/>
    </source>
</evidence>
<proteinExistence type="predicted"/>
<keyword evidence="1" id="KW-0732">Signal</keyword>
<reference evidence="3" key="1">
    <citation type="submission" date="2016-11" db="UniProtKB">
        <authorList>
            <consortium name="WormBaseParasite"/>
        </authorList>
    </citation>
    <scope>IDENTIFICATION</scope>
</reference>
<evidence type="ECO:0000256" key="1">
    <source>
        <dbReference type="SAM" id="SignalP"/>
    </source>
</evidence>
<protein>
    <submittedName>
        <fullName evidence="3">Uncharacterized protein</fullName>
    </submittedName>
</protein>
<sequence>MRDVFCLLLLSLLHFADPQYQNYNPQSYANQYYNYYGYNRGYQAGYNNGWRSTYYSLPTAARGPVYFHRPFQGTVIYSPLGGHILIG</sequence>
<accession>A0A1I8ABX9</accession>
<dbReference type="WBParaSite" id="L893_g4016.t1">
    <property type="protein sequence ID" value="L893_g4016.t1"/>
    <property type="gene ID" value="L893_g4016"/>
</dbReference>
<organism evidence="2 3">
    <name type="scientific">Steinernema glaseri</name>
    <dbReference type="NCBI Taxonomy" id="37863"/>
    <lineage>
        <taxon>Eukaryota</taxon>
        <taxon>Metazoa</taxon>
        <taxon>Ecdysozoa</taxon>
        <taxon>Nematoda</taxon>
        <taxon>Chromadorea</taxon>
        <taxon>Rhabditida</taxon>
        <taxon>Tylenchina</taxon>
        <taxon>Panagrolaimomorpha</taxon>
        <taxon>Strongyloidoidea</taxon>
        <taxon>Steinernematidae</taxon>
        <taxon>Steinernema</taxon>
    </lineage>
</organism>
<feature type="chain" id="PRO_5009314522" evidence="1">
    <location>
        <begin position="19"/>
        <end position="87"/>
    </location>
</feature>